<keyword evidence="2" id="KW-0472">Membrane</keyword>
<feature type="transmembrane region" description="Helical" evidence="2">
    <location>
        <begin position="191"/>
        <end position="209"/>
    </location>
</feature>
<proteinExistence type="predicted"/>
<organism evidence="4 5">
    <name type="scientific">[Clostridium] cellulosi</name>
    <dbReference type="NCBI Taxonomy" id="29343"/>
    <lineage>
        <taxon>Bacteria</taxon>
        <taxon>Bacillati</taxon>
        <taxon>Bacillota</taxon>
        <taxon>Clostridia</taxon>
        <taxon>Eubacteriales</taxon>
        <taxon>Oscillospiraceae</taxon>
        <taxon>Oscillospiraceae incertae sedis</taxon>
    </lineage>
</organism>
<evidence type="ECO:0000313" key="4">
    <source>
        <dbReference type="EMBL" id="CDZ23589.1"/>
    </source>
</evidence>
<feature type="compositionally biased region" description="Low complexity" evidence="1">
    <location>
        <begin position="122"/>
        <end position="137"/>
    </location>
</feature>
<dbReference type="HOGENOM" id="CLU_1270454_0_0_9"/>
<evidence type="ECO:0000313" key="5">
    <source>
        <dbReference type="Proteomes" id="UP000032431"/>
    </source>
</evidence>
<keyword evidence="5" id="KW-1185">Reference proteome</keyword>
<accession>A0A078KR31</accession>
<feature type="region of interest" description="Disordered" evidence="1">
    <location>
        <begin position="122"/>
        <end position="171"/>
    </location>
</feature>
<feature type="signal peptide" evidence="3">
    <location>
        <begin position="1"/>
        <end position="24"/>
    </location>
</feature>
<dbReference type="EMBL" id="LM995447">
    <property type="protein sequence ID" value="CDZ23589.1"/>
    <property type="molecule type" value="Genomic_DNA"/>
</dbReference>
<dbReference type="AlphaFoldDB" id="A0A078KR31"/>
<gene>
    <name evidence="4" type="ORF">CCDG5_0451</name>
</gene>
<reference evidence="5" key="1">
    <citation type="submission" date="2014-07" db="EMBL/GenBank/DDBJ databases">
        <authorList>
            <person name="Wibberg D."/>
        </authorList>
    </citation>
    <scope>NUCLEOTIDE SEQUENCE [LARGE SCALE GENOMIC DNA]</scope>
    <source>
        <strain evidence="5">DG5</strain>
    </source>
</reference>
<evidence type="ECO:0000256" key="3">
    <source>
        <dbReference type="SAM" id="SignalP"/>
    </source>
</evidence>
<dbReference type="KEGG" id="ccel:CCDG5_0451"/>
<sequence>MKKLLTYVIVTSFIMVLFPYTAFAAVPALSGSVENGVLTVTVSGVSSRTYPQVIVLSKNKDDESDFYLDTINLAKGQKTVKHTNVSGKTYIVTAILKKKDGTNAEGTIYGVAESISAVSASSSTSKNSASTKTNRSNESGTSYYMAPVSEVNGTNVSSPNKPDNSSKSSNAAHYYTDSEMFENSGSQNNSALPLIIMSVILIGTSIIFARKFSEKEK</sequence>
<evidence type="ECO:0000256" key="1">
    <source>
        <dbReference type="SAM" id="MobiDB-lite"/>
    </source>
</evidence>
<evidence type="ECO:0008006" key="6">
    <source>
        <dbReference type="Google" id="ProtNLM"/>
    </source>
</evidence>
<keyword evidence="2" id="KW-1133">Transmembrane helix</keyword>
<dbReference type="Proteomes" id="UP000032431">
    <property type="component" value="Chromosome I"/>
</dbReference>
<evidence type="ECO:0000256" key="2">
    <source>
        <dbReference type="SAM" id="Phobius"/>
    </source>
</evidence>
<feature type="compositionally biased region" description="Low complexity" evidence="1">
    <location>
        <begin position="157"/>
        <end position="170"/>
    </location>
</feature>
<feature type="chain" id="PRO_5001740478" description="Secreted protein" evidence="3">
    <location>
        <begin position="25"/>
        <end position="217"/>
    </location>
</feature>
<keyword evidence="2" id="KW-0812">Transmembrane</keyword>
<name>A0A078KR31_9FIRM</name>
<dbReference type="PATRIC" id="fig|29343.3.peg.471"/>
<protein>
    <recommendedName>
        <fullName evidence="6">Secreted protein</fullName>
    </recommendedName>
</protein>
<keyword evidence="3" id="KW-0732">Signal</keyword>